<comment type="similarity">
    <text evidence="2">Belongs to the threonine aldolase family.</text>
</comment>
<dbReference type="EC" id="4.1.2.48" evidence="6"/>
<keyword evidence="6" id="KW-0456">Lyase</keyword>
<dbReference type="SUPFAM" id="SSF53383">
    <property type="entry name" value="PLP-dependent transferases"/>
    <property type="match status" value="1"/>
</dbReference>
<evidence type="ECO:0000256" key="4">
    <source>
        <dbReference type="ARBA" id="ARBA00022898"/>
    </source>
</evidence>
<dbReference type="Gene3D" id="3.90.1150.10">
    <property type="entry name" value="Aspartate Aminotransferase, domain 1"/>
    <property type="match status" value="1"/>
</dbReference>
<name>A0ABV2Q229_9BURK</name>
<dbReference type="PANTHER" id="PTHR48097">
    <property type="entry name" value="L-THREONINE ALDOLASE-RELATED"/>
    <property type="match status" value="1"/>
</dbReference>
<dbReference type="InterPro" id="IPR015424">
    <property type="entry name" value="PyrdxlP-dep_Trfase"/>
</dbReference>
<keyword evidence="7" id="KW-1185">Reference proteome</keyword>
<reference evidence="6 7" key="1">
    <citation type="submission" date="2024-06" db="EMBL/GenBank/DDBJ databases">
        <title>Sorghum-associated microbial communities from plants grown in Nebraska, USA.</title>
        <authorList>
            <person name="Schachtman D."/>
        </authorList>
    </citation>
    <scope>NUCLEOTIDE SEQUENCE [LARGE SCALE GENOMIC DNA]</scope>
    <source>
        <strain evidence="6 7">2709</strain>
    </source>
</reference>
<evidence type="ECO:0000256" key="1">
    <source>
        <dbReference type="ARBA" id="ARBA00001933"/>
    </source>
</evidence>
<evidence type="ECO:0000256" key="3">
    <source>
        <dbReference type="ARBA" id="ARBA00011881"/>
    </source>
</evidence>
<dbReference type="Proteomes" id="UP001549320">
    <property type="component" value="Unassembled WGS sequence"/>
</dbReference>
<evidence type="ECO:0000313" key="7">
    <source>
        <dbReference type="Proteomes" id="UP001549320"/>
    </source>
</evidence>
<dbReference type="InterPro" id="IPR015421">
    <property type="entry name" value="PyrdxlP-dep_Trfase_major"/>
</dbReference>
<protein>
    <submittedName>
        <fullName evidence="6">Threonine aldolase</fullName>
        <ecNumber evidence="6">4.1.2.48</ecNumber>
    </submittedName>
</protein>
<dbReference type="InterPro" id="IPR001597">
    <property type="entry name" value="ArAA_b-elim_lyase/Thr_aldolase"/>
</dbReference>
<evidence type="ECO:0000313" key="6">
    <source>
        <dbReference type="EMBL" id="MET4575079.1"/>
    </source>
</evidence>
<comment type="subunit">
    <text evidence="3">Homotetramer.</text>
</comment>
<dbReference type="Pfam" id="PF01212">
    <property type="entry name" value="Beta_elim_lyase"/>
    <property type="match status" value="1"/>
</dbReference>
<dbReference type="Gene3D" id="3.40.640.10">
    <property type="entry name" value="Type I PLP-dependent aspartate aminotransferase-like (Major domain)"/>
    <property type="match status" value="1"/>
</dbReference>
<sequence length="343" mass="36217">MIDLRSDTVTLPTERMYEQMCTAPLGDDGLGRDPTALKLEQHAAALLDKQAGLYVPSATMGNLLAILAQAGRQQTVIAGTGSHILTSEQGAAALTGCFFQSIPDARGALCVTALAASLHPSDDPFRPSLVCAETSHNNEGGAVAPLGHMQEVYRLAHAAGARVHLDGARLFNAALALGTSAASICAQADTVSVCLSKGLSAPMGAVLVGPKEFIDRARFLRKALGGTQRQVGISAAAGLVALSPEQIDRLSEDHAMARRLAHGFNASSHLSANTPQTNIVQVNVARTGMTAIEWVSKLRDRGVWVREWGPHLLRCVTHRHLDAESIDRATAEFLSIEAELEAA</sequence>
<dbReference type="PIRSF" id="PIRSF017617">
    <property type="entry name" value="Thr_aldolase"/>
    <property type="match status" value="1"/>
</dbReference>
<keyword evidence="4" id="KW-0663">Pyridoxal phosphate</keyword>
<dbReference type="RefSeq" id="WP_354440324.1">
    <property type="nucleotide sequence ID" value="NZ_JBEPSH010000001.1"/>
</dbReference>
<accession>A0ABV2Q229</accession>
<dbReference type="GO" id="GO:0016829">
    <property type="term" value="F:lyase activity"/>
    <property type="evidence" value="ECO:0007669"/>
    <property type="project" value="UniProtKB-KW"/>
</dbReference>
<dbReference type="InterPro" id="IPR015422">
    <property type="entry name" value="PyrdxlP-dep_Trfase_small"/>
</dbReference>
<dbReference type="PANTHER" id="PTHR48097:SF9">
    <property type="entry name" value="L-THREONINE ALDOLASE"/>
    <property type="match status" value="1"/>
</dbReference>
<dbReference type="NCBIfam" id="NF041359">
    <property type="entry name" value="GntG_guanitoxin"/>
    <property type="match status" value="1"/>
</dbReference>
<proteinExistence type="inferred from homology"/>
<evidence type="ECO:0000259" key="5">
    <source>
        <dbReference type="Pfam" id="PF01212"/>
    </source>
</evidence>
<comment type="cofactor">
    <cofactor evidence="1">
        <name>pyridoxal 5'-phosphate</name>
        <dbReference type="ChEBI" id="CHEBI:597326"/>
    </cofactor>
</comment>
<evidence type="ECO:0000256" key="2">
    <source>
        <dbReference type="ARBA" id="ARBA00006966"/>
    </source>
</evidence>
<organism evidence="6 7">
    <name type="scientific">Ottowia thiooxydans</name>
    <dbReference type="NCBI Taxonomy" id="219182"/>
    <lineage>
        <taxon>Bacteria</taxon>
        <taxon>Pseudomonadati</taxon>
        <taxon>Pseudomonadota</taxon>
        <taxon>Betaproteobacteria</taxon>
        <taxon>Burkholderiales</taxon>
        <taxon>Comamonadaceae</taxon>
        <taxon>Ottowia</taxon>
    </lineage>
</organism>
<feature type="domain" description="Aromatic amino acid beta-eliminating lyase/threonine aldolase" evidence="5">
    <location>
        <begin position="3"/>
        <end position="285"/>
    </location>
</feature>
<comment type="caution">
    <text evidence="6">The sequence shown here is derived from an EMBL/GenBank/DDBJ whole genome shotgun (WGS) entry which is preliminary data.</text>
</comment>
<gene>
    <name evidence="6" type="ORF">ABIE13_000176</name>
</gene>
<dbReference type="InterPro" id="IPR023603">
    <property type="entry name" value="Low_specificity_L-TA-like"/>
</dbReference>
<dbReference type="EMBL" id="JBEPSH010000001">
    <property type="protein sequence ID" value="MET4575079.1"/>
    <property type="molecule type" value="Genomic_DNA"/>
</dbReference>